<gene>
    <name evidence="1" type="ORF">METZ01_LOCUS27834</name>
</gene>
<organism evidence="1">
    <name type="scientific">marine metagenome</name>
    <dbReference type="NCBI Taxonomy" id="408172"/>
    <lineage>
        <taxon>unclassified sequences</taxon>
        <taxon>metagenomes</taxon>
        <taxon>ecological metagenomes</taxon>
    </lineage>
</organism>
<sequence>VLRSLGCVFGLVAFWTSEAKEAPAFTRFVLLFAPAGLWAVVGNRRWKHTMVGVAA</sequence>
<accession>A0A381Q7E1</accession>
<dbReference type="AlphaFoldDB" id="A0A381Q7E1"/>
<feature type="non-terminal residue" evidence="1">
    <location>
        <position position="1"/>
    </location>
</feature>
<dbReference type="EMBL" id="UINC01001228">
    <property type="protein sequence ID" value="SUZ74980.1"/>
    <property type="molecule type" value="Genomic_DNA"/>
</dbReference>
<proteinExistence type="predicted"/>
<protein>
    <submittedName>
        <fullName evidence="1">Uncharacterized protein</fullName>
    </submittedName>
</protein>
<name>A0A381Q7E1_9ZZZZ</name>
<evidence type="ECO:0000313" key="1">
    <source>
        <dbReference type="EMBL" id="SUZ74980.1"/>
    </source>
</evidence>
<reference evidence="1" key="1">
    <citation type="submission" date="2018-05" db="EMBL/GenBank/DDBJ databases">
        <authorList>
            <person name="Lanie J.A."/>
            <person name="Ng W.-L."/>
            <person name="Kazmierczak K.M."/>
            <person name="Andrzejewski T.M."/>
            <person name="Davidsen T.M."/>
            <person name="Wayne K.J."/>
            <person name="Tettelin H."/>
            <person name="Glass J.I."/>
            <person name="Rusch D."/>
            <person name="Podicherti R."/>
            <person name="Tsui H.-C.T."/>
            <person name="Winkler M.E."/>
        </authorList>
    </citation>
    <scope>NUCLEOTIDE SEQUENCE</scope>
</reference>